<dbReference type="InterPro" id="IPR000847">
    <property type="entry name" value="LysR_HTH_N"/>
</dbReference>
<accession>A0A4R1XM47</accession>
<keyword evidence="4" id="KW-0804">Transcription</keyword>
<evidence type="ECO:0000259" key="5">
    <source>
        <dbReference type="PROSITE" id="PS50931"/>
    </source>
</evidence>
<dbReference type="AlphaFoldDB" id="A0A4R1XM47"/>
<dbReference type="Pfam" id="PF00126">
    <property type="entry name" value="HTH_1"/>
    <property type="match status" value="1"/>
</dbReference>
<evidence type="ECO:0000313" key="6">
    <source>
        <dbReference type="EMBL" id="TCM63310.1"/>
    </source>
</evidence>
<evidence type="ECO:0000256" key="4">
    <source>
        <dbReference type="ARBA" id="ARBA00023163"/>
    </source>
</evidence>
<dbReference type="SUPFAM" id="SSF46785">
    <property type="entry name" value="Winged helix' DNA-binding domain"/>
    <property type="match status" value="1"/>
</dbReference>
<comment type="caution">
    <text evidence="6">The sequence shown here is derived from an EMBL/GenBank/DDBJ whole genome shotgun (WGS) entry which is preliminary data.</text>
</comment>
<feature type="domain" description="HTH lysR-type" evidence="5">
    <location>
        <begin position="1"/>
        <end position="60"/>
    </location>
</feature>
<dbReference type="InterPro" id="IPR036388">
    <property type="entry name" value="WH-like_DNA-bd_sf"/>
</dbReference>
<dbReference type="Pfam" id="PF03466">
    <property type="entry name" value="LysR_substrate"/>
    <property type="match status" value="1"/>
</dbReference>
<dbReference type="Proteomes" id="UP000294963">
    <property type="component" value="Unassembled WGS sequence"/>
</dbReference>
<keyword evidence="2" id="KW-0805">Transcription regulation</keyword>
<evidence type="ECO:0000256" key="3">
    <source>
        <dbReference type="ARBA" id="ARBA00023125"/>
    </source>
</evidence>
<name>A0A4R1XM47_ACICA</name>
<dbReference type="PROSITE" id="PS50931">
    <property type="entry name" value="HTH_LYSR"/>
    <property type="match status" value="1"/>
</dbReference>
<keyword evidence="7" id="KW-1185">Reference proteome</keyword>
<dbReference type="InterPro" id="IPR005119">
    <property type="entry name" value="LysR_subst-bd"/>
</dbReference>
<comment type="similarity">
    <text evidence="1">Belongs to the LysR transcriptional regulatory family.</text>
</comment>
<dbReference type="PANTHER" id="PTHR30579">
    <property type="entry name" value="TRANSCRIPTIONAL REGULATOR"/>
    <property type="match status" value="1"/>
</dbReference>
<sequence>MKLNWDDARIFLAIARTGTLTAAAQSLGLGIATISRRLDRLEQLMPMALFSRHQTGYRLTDDGEALLVYAEALETAALNFNHAVQAHSQAEGMVRLAVAENLANRLIIPSLQRLYTQHPRLRIEINTATQLTNLHRRDADMAIRTVRPEVGNLTIKSLGKLRFGLYASADYLKQLQQQQRTQRTAQAQYIGWAESQQHLDTAKYLDQYCKGRGYVLQSNSLSSQIYAIEAGLGIGLIPRFIAEDLALIRIDEQVEMSQPIWLAVHSNLNPSQRIRAVVEHLTTLFEGQQDQL</sequence>
<dbReference type="PANTHER" id="PTHR30579:SF3">
    <property type="entry name" value="TRANSCRIPTIONAL REGULATORY PROTEIN"/>
    <property type="match status" value="1"/>
</dbReference>
<dbReference type="SUPFAM" id="SSF53850">
    <property type="entry name" value="Periplasmic binding protein-like II"/>
    <property type="match status" value="1"/>
</dbReference>
<protein>
    <submittedName>
        <fullName evidence="6">LysR family transcriptional regulator</fullName>
    </submittedName>
</protein>
<reference evidence="6 7" key="1">
    <citation type="submission" date="2019-03" db="EMBL/GenBank/DDBJ databases">
        <title>Genomic analyses of the natural microbiome of Caenorhabditis elegans.</title>
        <authorList>
            <person name="Samuel B."/>
        </authorList>
    </citation>
    <scope>NUCLEOTIDE SEQUENCE [LARGE SCALE GENOMIC DNA]</scope>
    <source>
        <strain evidence="6 7">JUb89</strain>
    </source>
</reference>
<dbReference type="EMBL" id="SLVJ01000021">
    <property type="protein sequence ID" value="TCM63310.1"/>
    <property type="molecule type" value="Genomic_DNA"/>
</dbReference>
<evidence type="ECO:0000256" key="1">
    <source>
        <dbReference type="ARBA" id="ARBA00009437"/>
    </source>
</evidence>
<keyword evidence="3" id="KW-0238">DNA-binding</keyword>
<dbReference type="Gene3D" id="3.40.190.290">
    <property type="match status" value="1"/>
</dbReference>
<evidence type="ECO:0000313" key="7">
    <source>
        <dbReference type="Proteomes" id="UP000294963"/>
    </source>
</evidence>
<dbReference type="Gene3D" id="1.10.10.10">
    <property type="entry name" value="Winged helix-like DNA-binding domain superfamily/Winged helix DNA-binding domain"/>
    <property type="match status" value="1"/>
</dbReference>
<dbReference type="InterPro" id="IPR036390">
    <property type="entry name" value="WH_DNA-bd_sf"/>
</dbReference>
<dbReference type="GO" id="GO:0003700">
    <property type="term" value="F:DNA-binding transcription factor activity"/>
    <property type="evidence" value="ECO:0007669"/>
    <property type="project" value="InterPro"/>
</dbReference>
<gene>
    <name evidence="6" type="ORF">EC844_12135</name>
</gene>
<dbReference type="GO" id="GO:0003677">
    <property type="term" value="F:DNA binding"/>
    <property type="evidence" value="ECO:0007669"/>
    <property type="project" value="UniProtKB-KW"/>
</dbReference>
<evidence type="ECO:0000256" key="2">
    <source>
        <dbReference type="ARBA" id="ARBA00023015"/>
    </source>
</evidence>
<proteinExistence type="inferred from homology"/>
<dbReference type="InterPro" id="IPR050176">
    <property type="entry name" value="LTTR"/>
</dbReference>
<organism evidence="6 7">
    <name type="scientific">Acinetobacter calcoaceticus</name>
    <dbReference type="NCBI Taxonomy" id="471"/>
    <lineage>
        <taxon>Bacteria</taxon>
        <taxon>Pseudomonadati</taxon>
        <taxon>Pseudomonadota</taxon>
        <taxon>Gammaproteobacteria</taxon>
        <taxon>Moraxellales</taxon>
        <taxon>Moraxellaceae</taxon>
        <taxon>Acinetobacter</taxon>
        <taxon>Acinetobacter calcoaceticus/baumannii complex</taxon>
    </lineage>
</organism>